<dbReference type="Proteomes" id="UP000197032">
    <property type="component" value="Unassembled WGS sequence"/>
</dbReference>
<organism evidence="2 3">
    <name type="scientific">Calderihabitans maritimus</name>
    <dbReference type="NCBI Taxonomy" id="1246530"/>
    <lineage>
        <taxon>Bacteria</taxon>
        <taxon>Bacillati</taxon>
        <taxon>Bacillota</taxon>
        <taxon>Clostridia</taxon>
        <taxon>Neomoorellales</taxon>
        <taxon>Calderihabitantaceae</taxon>
        <taxon>Calderihabitans</taxon>
    </lineage>
</organism>
<keyword evidence="3" id="KW-1185">Reference proteome</keyword>
<sequence>MKRHSRGDRFLVWTEAAETFLFRTVLLGLVLLVVVQAFLTHDPIRFYLSFSERMEGKLAEFYMDNPEARIVTSGSVAFATVTLRLENYSTLQKAILLVNGEKVADFRDKQVTVRVFPGDFLEIDGSFYTLPLRFKVVATSSNIARPSVGQVIEVQGGVAKVGKVIFRETGP</sequence>
<dbReference type="RefSeq" id="WP_088552606.1">
    <property type="nucleotide sequence ID" value="NZ_BDGJ01000003.1"/>
</dbReference>
<accession>A0A1Z5HNQ4</accession>
<gene>
    <name evidence="2" type="ORF">KKC1_01690</name>
</gene>
<dbReference type="AlphaFoldDB" id="A0A1Z5HNQ4"/>
<reference evidence="3" key="1">
    <citation type="journal article" date="2017" name="Appl. Environ. Microbiol.">
        <title>Genomic analysis of Calderihabitans maritimus KKC1, a thermophilic hydrogenogenic carboxydotrophic bacterium isolated from marine sediment.</title>
        <authorList>
            <person name="Omae K."/>
            <person name="Yoneda Y."/>
            <person name="Fukuyama Y."/>
            <person name="Yoshida T."/>
            <person name="Sako Y."/>
        </authorList>
    </citation>
    <scope>NUCLEOTIDE SEQUENCE [LARGE SCALE GENOMIC DNA]</scope>
    <source>
        <strain evidence="3">KKC1</strain>
    </source>
</reference>
<evidence type="ECO:0000313" key="2">
    <source>
        <dbReference type="EMBL" id="GAW91007.1"/>
    </source>
</evidence>
<keyword evidence="1" id="KW-0812">Transmembrane</keyword>
<feature type="transmembrane region" description="Helical" evidence="1">
    <location>
        <begin position="20"/>
        <end position="39"/>
    </location>
</feature>
<keyword evidence="1" id="KW-0472">Membrane</keyword>
<evidence type="ECO:0000256" key="1">
    <source>
        <dbReference type="SAM" id="Phobius"/>
    </source>
</evidence>
<name>A0A1Z5HNQ4_9FIRM</name>
<proteinExistence type="predicted"/>
<dbReference type="OrthoDB" id="1807103at2"/>
<comment type="caution">
    <text evidence="2">The sequence shown here is derived from an EMBL/GenBank/DDBJ whole genome shotgun (WGS) entry which is preliminary data.</text>
</comment>
<evidence type="ECO:0000313" key="3">
    <source>
        <dbReference type="Proteomes" id="UP000197032"/>
    </source>
</evidence>
<keyword evidence="1" id="KW-1133">Transmembrane helix</keyword>
<dbReference type="EMBL" id="BDGJ01000003">
    <property type="protein sequence ID" value="GAW91007.1"/>
    <property type="molecule type" value="Genomic_DNA"/>
</dbReference>
<protein>
    <submittedName>
        <fullName evidence="2">Uncharacterized protein</fullName>
    </submittedName>
</protein>